<reference evidence="2" key="1">
    <citation type="submission" date="2024-03" db="EMBL/GenBank/DDBJ databases">
        <title>Deinococcus weizhi sp. nov., isolated from human skin.</title>
        <authorList>
            <person name="Wei Z."/>
            <person name="Tian F."/>
            <person name="Yang C."/>
            <person name="Xin L.T."/>
            <person name="Wen Z.J."/>
            <person name="Lan K.C."/>
            <person name="Yu L."/>
            <person name="Zhe W."/>
            <person name="Dan F.D."/>
            <person name="Jun W."/>
            <person name="Rui Z."/>
            <person name="Yong X.J."/>
            <person name="Ting Y."/>
            <person name="Wei X."/>
            <person name="Xu Z.G."/>
            <person name="Xin Z."/>
            <person name="Dong F.G."/>
            <person name="Ni X.M."/>
            <person name="Zheng M.G."/>
            <person name="Chun Y."/>
            <person name="Qian W.X."/>
        </authorList>
    </citation>
    <scope>NUCLEOTIDE SEQUENCE</scope>
    <source>
        <strain evidence="2">VB142</strain>
    </source>
</reference>
<accession>A0AAU6Q146</accession>
<sequence>MHTRLLLILLASSATAGALSGPSETRVPRAAETDAIIRAVCSGQADLGRLNGCKQTVYEGRPSSEIRSPKTMLLLTSVLSGSFTAPGQKELLATFCTETESCSGETVLLRQVRGQWQPVSLVPGFLPFNCLTYPKRNGTQAAVCMGENAKNEPIGDALKIASWTGSKLKVETVVLFPLLPFRDFFKPGSEQCAGRWQYEAFSWDDRDRNADRVPDLTVLASRTVYQGGPELCQAGQGFSAWVASSARSDLTFVWTGETLRPTGTTAATLEKYARGR</sequence>
<keyword evidence="1" id="KW-0732">Signal</keyword>
<gene>
    <name evidence="2" type="ORF">WDJ50_12785</name>
</gene>
<organism evidence="2">
    <name type="scientific">Deinococcus sp. VB142</name>
    <dbReference type="NCBI Taxonomy" id="3112952"/>
    <lineage>
        <taxon>Bacteria</taxon>
        <taxon>Thermotogati</taxon>
        <taxon>Deinococcota</taxon>
        <taxon>Deinococci</taxon>
        <taxon>Deinococcales</taxon>
        <taxon>Deinococcaceae</taxon>
        <taxon>Deinococcus</taxon>
    </lineage>
</organism>
<evidence type="ECO:0000256" key="1">
    <source>
        <dbReference type="SAM" id="SignalP"/>
    </source>
</evidence>
<dbReference type="RefSeq" id="WP_339095480.1">
    <property type="nucleotide sequence ID" value="NZ_CP149782.1"/>
</dbReference>
<evidence type="ECO:0000313" key="2">
    <source>
        <dbReference type="EMBL" id="WYF44260.1"/>
    </source>
</evidence>
<dbReference type="AlphaFoldDB" id="A0AAU6Q146"/>
<dbReference type="EMBL" id="CP149782">
    <property type="protein sequence ID" value="WYF44260.1"/>
    <property type="molecule type" value="Genomic_DNA"/>
</dbReference>
<name>A0AAU6Q146_9DEIO</name>
<protein>
    <submittedName>
        <fullName evidence="2">Uncharacterized protein</fullName>
    </submittedName>
</protein>
<feature type="signal peptide" evidence="1">
    <location>
        <begin position="1"/>
        <end position="16"/>
    </location>
</feature>
<feature type="chain" id="PRO_5043414106" evidence="1">
    <location>
        <begin position="17"/>
        <end position="276"/>
    </location>
</feature>
<proteinExistence type="predicted"/>